<keyword evidence="4" id="KW-1015">Disulfide bond</keyword>
<keyword evidence="2" id="KW-0732">Signal</keyword>
<dbReference type="AlphaFoldDB" id="A0A2H0YVL5"/>
<keyword evidence="3" id="KW-0560">Oxidoreductase</keyword>
<dbReference type="SUPFAM" id="SSF52833">
    <property type="entry name" value="Thioredoxin-like"/>
    <property type="match status" value="1"/>
</dbReference>
<accession>A0A2H0YVL5</accession>
<evidence type="ECO:0000313" key="8">
    <source>
        <dbReference type="EMBL" id="PIS41782.1"/>
    </source>
</evidence>
<dbReference type="PROSITE" id="PS51352">
    <property type="entry name" value="THIOREDOXIN_2"/>
    <property type="match status" value="1"/>
</dbReference>
<evidence type="ECO:0000256" key="3">
    <source>
        <dbReference type="ARBA" id="ARBA00023002"/>
    </source>
</evidence>
<comment type="caution">
    <text evidence="8">The sequence shown here is derived from an EMBL/GenBank/DDBJ whole genome shotgun (WGS) entry which is preliminary data.</text>
</comment>
<dbReference type="InterPro" id="IPR013766">
    <property type="entry name" value="Thioredoxin_domain"/>
</dbReference>
<proteinExistence type="inferred from homology"/>
<keyword evidence="6" id="KW-1133">Transmembrane helix</keyword>
<dbReference type="Gene3D" id="3.40.30.10">
    <property type="entry name" value="Glutaredoxin"/>
    <property type="match status" value="1"/>
</dbReference>
<feature type="transmembrane region" description="Helical" evidence="6">
    <location>
        <begin position="15"/>
        <end position="36"/>
    </location>
</feature>
<dbReference type="Proteomes" id="UP000228711">
    <property type="component" value="Unassembled WGS sequence"/>
</dbReference>
<evidence type="ECO:0000256" key="4">
    <source>
        <dbReference type="ARBA" id="ARBA00023157"/>
    </source>
</evidence>
<evidence type="ECO:0000259" key="7">
    <source>
        <dbReference type="PROSITE" id="PS51352"/>
    </source>
</evidence>
<evidence type="ECO:0000256" key="1">
    <source>
        <dbReference type="ARBA" id="ARBA00005791"/>
    </source>
</evidence>
<evidence type="ECO:0000256" key="2">
    <source>
        <dbReference type="ARBA" id="ARBA00022729"/>
    </source>
</evidence>
<dbReference type="PANTHER" id="PTHR13887:SF14">
    <property type="entry name" value="DISULFIDE BOND FORMATION PROTEIN D"/>
    <property type="match status" value="1"/>
</dbReference>
<name>A0A2H0YVL5_9BACT</name>
<organism evidence="8 9">
    <name type="scientific">Candidatus Kerfeldbacteria bacterium CG08_land_8_20_14_0_20_42_7</name>
    <dbReference type="NCBI Taxonomy" id="2014245"/>
    <lineage>
        <taxon>Bacteria</taxon>
        <taxon>Candidatus Kerfeldiibacteriota</taxon>
    </lineage>
</organism>
<sequence length="246" mass="27659">MDEYQEQFTRPKHNIFLYALVIAVLGSFTYIAVIIYKGTQTSTDDVIASISDAYVHDLSIDSSGLGSLDSGANLETQDDPFFGSREAKVRIVEFGDFECPFCNQELTVIKQLQTRYGNQIFFQFRDFPVVTSHPNAFNAAIAATCAYEQGNEKFWLYHDRLYQFQDSLSDELYASLAQRIGLDIQSFTSCYSQKTTSDEVEQDYLDGLDLGVTGTPTFFINGSRVPGAIPFDIFVKVIDKLLDQPS</sequence>
<feature type="domain" description="Thioredoxin" evidence="7">
    <location>
        <begin position="63"/>
        <end position="243"/>
    </location>
</feature>
<keyword evidence="6" id="KW-0812">Transmembrane</keyword>
<reference evidence="9" key="1">
    <citation type="submission" date="2017-09" db="EMBL/GenBank/DDBJ databases">
        <title>Depth-based differentiation of microbial function through sediment-hosted aquifers and enrichment of novel symbionts in the deep terrestrial subsurface.</title>
        <authorList>
            <person name="Probst A.J."/>
            <person name="Ladd B."/>
            <person name="Jarett J.K."/>
            <person name="Geller-Mcgrath D.E."/>
            <person name="Sieber C.M.K."/>
            <person name="Emerson J.B."/>
            <person name="Anantharaman K."/>
            <person name="Thomas B.C."/>
            <person name="Malmstrom R."/>
            <person name="Stieglmeier M."/>
            <person name="Klingl A."/>
            <person name="Woyke T."/>
            <person name="Ryan C.M."/>
            <person name="Banfield J.F."/>
        </authorList>
    </citation>
    <scope>NUCLEOTIDE SEQUENCE [LARGE SCALE GENOMIC DNA]</scope>
</reference>
<protein>
    <recommendedName>
        <fullName evidence="7">Thioredoxin domain-containing protein</fullName>
    </recommendedName>
</protein>
<dbReference type="InterPro" id="IPR036249">
    <property type="entry name" value="Thioredoxin-like_sf"/>
</dbReference>
<keyword evidence="6" id="KW-0472">Membrane</keyword>
<dbReference type="InterPro" id="IPR012336">
    <property type="entry name" value="Thioredoxin-like_fold"/>
</dbReference>
<keyword evidence="5" id="KW-0676">Redox-active center</keyword>
<dbReference type="PANTHER" id="PTHR13887">
    <property type="entry name" value="GLUTATHIONE S-TRANSFERASE KAPPA"/>
    <property type="match status" value="1"/>
</dbReference>
<dbReference type="GO" id="GO:0016491">
    <property type="term" value="F:oxidoreductase activity"/>
    <property type="evidence" value="ECO:0007669"/>
    <property type="project" value="UniProtKB-KW"/>
</dbReference>
<gene>
    <name evidence="8" type="ORF">COT25_01250</name>
</gene>
<evidence type="ECO:0000256" key="5">
    <source>
        <dbReference type="ARBA" id="ARBA00023284"/>
    </source>
</evidence>
<dbReference type="Pfam" id="PF13462">
    <property type="entry name" value="Thioredoxin_4"/>
    <property type="match status" value="1"/>
</dbReference>
<evidence type="ECO:0000313" key="9">
    <source>
        <dbReference type="Proteomes" id="UP000228711"/>
    </source>
</evidence>
<dbReference type="EMBL" id="PEXV01000049">
    <property type="protein sequence ID" value="PIS41782.1"/>
    <property type="molecule type" value="Genomic_DNA"/>
</dbReference>
<comment type="similarity">
    <text evidence="1">Belongs to the thioredoxin family. DsbA subfamily.</text>
</comment>
<evidence type="ECO:0000256" key="6">
    <source>
        <dbReference type="SAM" id="Phobius"/>
    </source>
</evidence>